<dbReference type="Gene3D" id="1.10.287.130">
    <property type="match status" value="1"/>
</dbReference>
<dbReference type="InterPro" id="IPR004358">
    <property type="entry name" value="Sig_transdc_His_kin-like_C"/>
</dbReference>
<protein>
    <recommendedName>
        <fullName evidence="3">histidine kinase</fullName>
        <ecNumber evidence="3">2.7.13.3</ecNumber>
    </recommendedName>
</protein>
<dbReference type="InterPro" id="IPR011006">
    <property type="entry name" value="CheY-like_superfamily"/>
</dbReference>
<dbReference type="InterPro" id="IPR005467">
    <property type="entry name" value="His_kinase_dom"/>
</dbReference>
<dbReference type="Pfam" id="PF02518">
    <property type="entry name" value="HATPase_c"/>
    <property type="match status" value="1"/>
</dbReference>
<gene>
    <name evidence="11" type="ORF">ACFQSB_26645</name>
</gene>
<dbReference type="CDD" id="cd00082">
    <property type="entry name" value="HisKA"/>
    <property type="match status" value="1"/>
</dbReference>
<dbReference type="Proteomes" id="UP001596496">
    <property type="component" value="Unassembled WGS sequence"/>
</dbReference>
<keyword evidence="11" id="KW-0547">Nucleotide-binding</keyword>
<dbReference type="GO" id="GO:0005524">
    <property type="term" value="F:ATP binding"/>
    <property type="evidence" value="ECO:0007669"/>
    <property type="project" value="UniProtKB-KW"/>
</dbReference>
<evidence type="ECO:0000256" key="4">
    <source>
        <dbReference type="ARBA" id="ARBA00022553"/>
    </source>
</evidence>
<evidence type="ECO:0000259" key="9">
    <source>
        <dbReference type="PROSITE" id="PS50109"/>
    </source>
</evidence>
<dbReference type="SUPFAM" id="SSF55874">
    <property type="entry name" value="ATPase domain of HSP90 chaperone/DNA topoisomerase II/histidine kinase"/>
    <property type="match status" value="1"/>
</dbReference>
<dbReference type="SMART" id="SM00448">
    <property type="entry name" value="REC"/>
    <property type="match status" value="1"/>
</dbReference>
<comment type="caution">
    <text evidence="11">The sequence shown here is derived from an EMBL/GenBank/DDBJ whole genome shotgun (WGS) entry which is preliminary data.</text>
</comment>
<keyword evidence="12" id="KW-1185">Reference proteome</keyword>
<dbReference type="InterPro" id="IPR003661">
    <property type="entry name" value="HisK_dim/P_dom"/>
</dbReference>
<keyword evidence="5" id="KW-0418">Kinase</keyword>
<dbReference type="PANTHER" id="PTHR43547:SF2">
    <property type="entry name" value="HYBRID SIGNAL TRANSDUCTION HISTIDINE KINASE C"/>
    <property type="match status" value="1"/>
</dbReference>
<dbReference type="CDD" id="cd16922">
    <property type="entry name" value="HATPase_EvgS-ArcB-TorS-like"/>
    <property type="match status" value="1"/>
</dbReference>
<evidence type="ECO:0000256" key="7">
    <source>
        <dbReference type="PROSITE-ProRule" id="PRU00169"/>
    </source>
</evidence>
<dbReference type="PANTHER" id="PTHR43547">
    <property type="entry name" value="TWO-COMPONENT HISTIDINE KINASE"/>
    <property type="match status" value="1"/>
</dbReference>
<evidence type="ECO:0000256" key="3">
    <source>
        <dbReference type="ARBA" id="ARBA00012438"/>
    </source>
</evidence>
<dbReference type="SUPFAM" id="SSF47384">
    <property type="entry name" value="Homodimeric domain of signal transducing histidine kinase"/>
    <property type="match status" value="1"/>
</dbReference>
<dbReference type="EMBL" id="JBHTCG010000021">
    <property type="protein sequence ID" value="MFC7385812.1"/>
    <property type="molecule type" value="Genomic_DNA"/>
</dbReference>
<keyword evidence="5" id="KW-0808">Transferase</keyword>
<dbReference type="InterPro" id="IPR036097">
    <property type="entry name" value="HisK_dim/P_sf"/>
</dbReference>
<keyword evidence="4 7" id="KW-0597">Phosphoprotein</keyword>
<evidence type="ECO:0000313" key="11">
    <source>
        <dbReference type="EMBL" id="MFC7385812.1"/>
    </source>
</evidence>
<dbReference type="PROSITE" id="PS50109">
    <property type="entry name" value="HIS_KIN"/>
    <property type="match status" value="1"/>
</dbReference>
<keyword evidence="11" id="KW-0067">ATP-binding</keyword>
<evidence type="ECO:0000256" key="8">
    <source>
        <dbReference type="SAM" id="Coils"/>
    </source>
</evidence>
<comment type="catalytic activity">
    <reaction evidence="1">
        <text>ATP + protein L-histidine = ADP + protein N-phospho-L-histidine.</text>
        <dbReference type="EC" id="2.7.13.3"/>
    </reaction>
</comment>
<dbReference type="InterPro" id="IPR036890">
    <property type="entry name" value="HATPase_C_sf"/>
</dbReference>
<dbReference type="SMART" id="SM00388">
    <property type="entry name" value="HisKA"/>
    <property type="match status" value="1"/>
</dbReference>
<name>A0ABW2P9U3_9ACTN</name>
<feature type="coiled-coil region" evidence="8">
    <location>
        <begin position="138"/>
        <end position="165"/>
    </location>
</feature>
<dbReference type="InterPro" id="IPR003594">
    <property type="entry name" value="HATPase_dom"/>
</dbReference>
<dbReference type="SMART" id="SM00387">
    <property type="entry name" value="HATPase_c"/>
    <property type="match status" value="1"/>
</dbReference>
<evidence type="ECO:0000256" key="6">
    <source>
        <dbReference type="ARBA" id="ARBA00023012"/>
    </source>
</evidence>
<dbReference type="SUPFAM" id="SSF52172">
    <property type="entry name" value="CheY-like"/>
    <property type="match status" value="1"/>
</dbReference>
<dbReference type="PRINTS" id="PR00344">
    <property type="entry name" value="BCTRLSENSOR"/>
</dbReference>
<reference evidence="12" key="1">
    <citation type="journal article" date="2019" name="Int. J. Syst. Evol. Microbiol.">
        <title>The Global Catalogue of Microorganisms (GCM) 10K type strain sequencing project: providing services to taxonomists for standard genome sequencing and annotation.</title>
        <authorList>
            <consortium name="The Broad Institute Genomics Platform"/>
            <consortium name="The Broad Institute Genome Sequencing Center for Infectious Disease"/>
            <person name="Wu L."/>
            <person name="Ma J."/>
        </authorList>
    </citation>
    <scope>NUCLEOTIDE SEQUENCE [LARGE SCALE GENOMIC DNA]</scope>
    <source>
        <strain evidence="12">CECT 7649</strain>
    </source>
</reference>
<dbReference type="Gene3D" id="3.40.50.2300">
    <property type="match status" value="1"/>
</dbReference>
<evidence type="ECO:0000259" key="10">
    <source>
        <dbReference type="PROSITE" id="PS50110"/>
    </source>
</evidence>
<evidence type="ECO:0000256" key="2">
    <source>
        <dbReference type="ARBA" id="ARBA00004236"/>
    </source>
</evidence>
<keyword evidence="8" id="KW-0175">Coiled coil</keyword>
<dbReference type="Pfam" id="PF00512">
    <property type="entry name" value="HisKA"/>
    <property type="match status" value="1"/>
</dbReference>
<feature type="modified residue" description="4-aspartylphosphate" evidence="7">
    <location>
        <position position="490"/>
    </location>
</feature>
<organism evidence="11 12">
    <name type="scientific">Sphaerisporangium rhizosphaerae</name>
    <dbReference type="NCBI Taxonomy" id="2269375"/>
    <lineage>
        <taxon>Bacteria</taxon>
        <taxon>Bacillati</taxon>
        <taxon>Actinomycetota</taxon>
        <taxon>Actinomycetes</taxon>
        <taxon>Streptosporangiales</taxon>
        <taxon>Streptosporangiaceae</taxon>
        <taxon>Sphaerisporangium</taxon>
    </lineage>
</organism>
<dbReference type="Pfam" id="PF00072">
    <property type="entry name" value="Response_reg"/>
    <property type="match status" value="1"/>
</dbReference>
<accession>A0ABW2P9U3</accession>
<evidence type="ECO:0000313" key="12">
    <source>
        <dbReference type="Proteomes" id="UP001596496"/>
    </source>
</evidence>
<dbReference type="InterPro" id="IPR001789">
    <property type="entry name" value="Sig_transdc_resp-reg_receiver"/>
</dbReference>
<dbReference type="RefSeq" id="WP_380829677.1">
    <property type="nucleotide sequence ID" value="NZ_JBHTCG010000021.1"/>
</dbReference>
<feature type="domain" description="Response regulatory" evidence="10">
    <location>
        <begin position="441"/>
        <end position="551"/>
    </location>
</feature>
<evidence type="ECO:0000256" key="1">
    <source>
        <dbReference type="ARBA" id="ARBA00000085"/>
    </source>
</evidence>
<dbReference type="PROSITE" id="PS50110">
    <property type="entry name" value="RESPONSE_REGULATORY"/>
    <property type="match status" value="1"/>
</dbReference>
<dbReference type="EC" id="2.7.13.3" evidence="3"/>
<sequence>MTHQELIRIALGDHQDVFAIRRIGREIAELVGLKGQDQIRVATALSEVGREAFSVHAGTSVVFSVSEHELLITVDHPSGVDLGRSEGVKLAGRLVDEVALDPAGGRIRMIKRLPSGGRVAGMDDMRARLGHLAPASVLDELREHNRELAATLEEVLRLNEELQETNHGVMALYSQLSAELDETNRGVVALYAELDDKSRQLRESSEASKRFWTSVSHELRTPLNSIIGLVRLMAGPGGDPLTGEQPHQVSLIESSARTLLNLVDELLDMAKAEAGRLEPRPSVIDLIALAEQLAMTLRPSGEAEAVTLDVEVADSVQEVLVDEVLLSRVLRNLVSNALKFTERGTVRLLADLDASTNEVVFTVADTGIGIAADNLEKVFEEFFQVPGPIQVTAKGTGLGLPYARRVAEALGGTLELSSRPGQGTTVVLRLPHQMQPPEMGRMLIADDDADFRALARRLLSGVAAHVDEARDGTEALALMRANAPDVVLVDLLMPRLDGTALLQHMADDDLLRDVPVVTVTNNAQQSSASHPALSKQGLRRDKLLAAIHTAMGRRT</sequence>
<proteinExistence type="predicted"/>
<comment type="subcellular location">
    <subcellularLocation>
        <location evidence="2">Cell membrane</location>
    </subcellularLocation>
</comment>
<dbReference type="Gene3D" id="3.30.565.10">
    <property type="entry name" value="Histidine kinase-like ATPase, C-terminal domain"/>
    <property type="match status" value="1"/>
</dbReference>
<dbReference type="CDD" id="cd00156">
    <property type="entry name" value="REC"/>
    <property type="match status" value="1"/>
</dbReference>
<evidence type="ECO:0000256" key="5">
    <source>
        <dbReference type="ARBA" id="ARBA00022777"/>
    </source>
</evidence>
<feature type="domain" description="Histidine kinase" evidence="9">
    <location>
        <begin position="214"/>
        <end position="434"/>
    </location>
</feature>
<keyword evidence="6" id="KW-0902">Two-component regulatory system</keyword>